<dbReference type="GO" id="GO:0005524">
    <property type="term" value="F:ATP binding"/>
    <property type="evidence" value="ECO:0007669"/>
    <property type="project" value="UniProtKB-KW"/>
</dbReference>
<evidence type="ECO:0000256" key="1">
    <source>
        <dbReference type="ARBA" id="ARBA00022741"/>
    </source>
</evidence>
<dbReference type="AlphaFoldDB" id="A0A9X1YLV0"/>
<keyword evidence="5" id="KW-1185">Reference proteome</keyword>
<name>A0A9X1YLV0_9PROT</name>
<feature type="non-terminal residue" evidence="4">
    <location>
        <position position="1"/>
    </location>
</feature>
<dbReference type="EMBL" id="JALPRX010000304">
    <property type="protein sequence ID" value="MCK8788326.1"/>
    <property type="molecule type" value="Genomic_DNA"/>
</dbReference>
<dbReference type="PROSITE" id="PS50045">
    <property type="entry name" value="SIGMA54_INTERACT_4"/>
    <property type="match status" value="1"/>
</dbReference>
<proteinExistence type="predicted"/>
<dbReference type="SUPFAM" id="SSF52540">
    <property type="entry name" value="P-loop containing nucleoside triphosphate hydrolases"/>
    <property type="match status" value="1"/>
</dbReference>
<keyword evidence="2" id="KW-0067">ATP-binding</keyword>
<dbReference type="InterPro" id="IPR002078">
    <property type="entry name" value="Sigma_54_int"/>
</dbReference>
<sequence>GELPLFVQTKLLRTLQEGTVMRLGGQRETKVDVRLVAATNRDLRLAVARGAFREDLFYRLNVIPITLPNLAERRGDIPDLVASFLSHANQANGTNVSLTGRAVAFLVR</sequence>
<dbReference type="Proteomes" id="UP001139516">
    <property type="component" value="Unassembled WGS sequence"/>
</dbReference>
<dbReference type="GO" id="GO:0006355">
    <property type="term" value="P:regulation of DNA-templated transcription"/>
    <property type="evidence" value="ECO:0007669"/>
    <property type="project" value="InterPro"/>
</dbReference>
<dbReference type="InterPro" id="IPR027417">
    <property type="entry name" value="P-loop_NTPase"/>
</dbReference>
<comment type="caution">
    <text evidence="4">The sequence shown here is derived from an EMBL/GenBank/DDBJ whole genome shotgun (WGS) entry which is preliminary data.</text>
</comment>
<evidence type="ECO:0000313" key="4">
    <source>
        <dbReference type="EMBL" id="MCK8788326.1"/>
    </source>
</evidence>
<feature type="domain" description="Sigma-54 factor interaction" evidence="3">
    <location>
        <begin position="1"/>
        <end position="108"/>
    </location>
</feature>
<gene>
    <name evidence="4" type="ORF">M0638_28655</name>
</gene>
<feature type="non-terminal residue" evidence="4">
    <location>
        <position position="108"/>
    </location>
</feature>
<dbReference type="PANTHER" id="PTHR32071">
    <property type="entry name" value="TRANSCRIPTIONAL REGULATORY PROTEIN"/>
    <property type="match status" value="1"/>
</dbReference>
<dbReference type="Pfam" id="PF00158">
    <property type="entry name" value="Sigma54_activat"/>
    <property type="match status" value="1"/>
</dbReference>
<evidence type="ECO:0000256" key="2">
    <source>
        <dbReference type="ARBA" id="ARBA00022840"/>
    </source>
</evidence>
<reference evidence="4" key="1">
    <citation type="submission" date="2022-04" db="EMBL/GenBank/DDBJ databases">
        <title>Roseomonas acroporae sp. nov., isolated from coral Acropora digitifera.</title>
        <authorList>
            <person name="Sun H."/>
        </authorList>
    </citation>
    <scope>NUCLEOTIDE SEQUENCE</scope>
    <source>
        <strain evidence="4">NAR14</strain>
    </source>
</reference>
<evidence type="ECO:0000313" key="5">
    <source>
        <dbReference type="Proteomes" id="UP001139516"/>
    </source>
</evidence>
<keyword evidence="1" id="KW-0547">Nucleotide-binding</keyword>
<dbReference type="Gene3D" id="3.40.50.300">
    <property type="entry name" value="P-loop containing nucleotide triphosphate hydrolases"/>
    <property type="match status" value="1"/>
</dbReference>
<accession>A0A9X1YLV0</accession>
<organism evidence="4 5">
    <name type="scientific">Roseomonas acroporae</name>
    <dbReference type="NCBI Taxonomy" id="2937791"/>
    <lineage>
        <taxon>Bacteria</taxon>
        <taxon>Pseudomonadati</taxon>
        <taxon>Pseudomonadota</taxon>
        <taxon>Alphaproteobacteria</taxon>
        <taxon>Acetobacterales</taxon>
        <taxon>Roseomonadaceae</taxon>
        <taxon>Roseomonas</taxon>
    </lineage>
</organism>
<evidence type="ECO:0000259" key="3">
    <source>
        <dbReference type="PROSITE" id="PS50045"/>
    </source>
</evidence>
<dbReference type="RefSeq" id="WP_248670358.1">
    <property type="nucleotide sequence ID" value="NZ_JALPRX010000304.1"/>
</dbReference>
<protein>
    <submittedName>
        <fullName evidence="4">Sigma 54-interacting transcriptional regulator</fullName>
    </submittedName>
</protein>